<reference evidence="3 4" key="1">
    <citation type="submission" date="2018-11" db="EMBL/GenBank/DDBJ databases">
        <title>Novel Erysipelotrichaceae bacterium isolated from small intestine of a swine.</title>
        <authorList>
            <person name="Kim J.S."/>
            <person name="Choe H."/>
            <person name="Lee Y.R."/>
            <person name="Kim K.M."/>
            <person name="Park D.S."/>
        </authorList>
    </citation>
    <scope>NUCLEOTIDE SEQUENCE [LARGE SCALE GENOMIC DNA]</scope>
    <source>
        <strain evidence="3 4">SG0102</strain>
    </source>
</reference>
<feature type="signal peptide" evidence="1">
    <location>
        <begin position="1"/>
        <end position="23"/>
    </location>
</feature>
<keyword evidence="1" id="KW-0732">Signal</keyword>
<name>A0A3G9JNZ8_9FIRM</name>
<evidence type="ECO:0000313" key="3">
    <source>
        <dbReference type="EMBL" id="BBH27731.1"/>
    </source>
</evidence>
<dbReference type="PANTHER" id="PTHR31157:SF1">
    <property type="entry name" value="SCP DOMAIN-CONTAINING PROTEIN"/>
    <property type="match status" value="1"/>
</dbReference>
<dbReference type="OrthoDB" id="9783944at2"/>
<dbReference type="SUPFAM" id="SSF55797">
    <property type="entry name" value="PR-1-like"/>
    <property type="match status" value="1"/>
</dbReference>
<feature type="chain" id="PRO_5018023383" description="SCP domain-containing protein" evidence="1">
    <location>
        <begin position="24"/>
        <end position="205"/>
    </location>
</feature>
<organism evidence="3 4">
    <name type="scientific">Intestinibaculum porci</name>
    <dbReference type="NCBI Taxonomy" id="2487118"/>
    <lineage>
        <taxon>Bacteria</taxon>
        <taxon>Bacillati</taxon>
        <taxon>Bacillota</taxon>
        <taxon>Erysipelotrichia</taxon>
        <taxon>Erysipelotrichales</taxon>
        <taxon>Erysipelotrichaceae</taxon>
        <taxon>Intestinibaculum</taxon>
    </lineage>
</organism>
<dbReference type="AlphaFoldDB" id="A0A3G9JNZ8"/>
<feature type="domain" description="SCP" evidence="2">
    <location>
        <begin position="47"/>
        <end position="174"/>
    </location>
</feature>
<protein>
    <recommendedName>
        <fullName evidence="2">SCP domain-containing protein</fullName>
    </recommendedName>
</protein>
<dbReference type="Proteomes" id="UP000268059">
    <property type="component" value="Chromosome"/>
</dbReference>
<evidence type="ECO:0000313" key="4">
    <source>
        <dbReference type="Proteomes" id="UP000268059"/>
    </source>
</evidence>
<sequence>MKKWIGLLVSLLMVLSVCMPAYAQENENMDVKTTITYSQSEALSMLKMMNDWRNAGAWYYQEDGSKADTGALPSLSYDDELESIAMTRAKQIAILFAHQQPDGQDIFALSNRLHGENIAAGTGINAAEAFEKWKEEDQPFDGQGHRRNVLATDFQSVGIGHVTINGVDCWVQDFSAFPCQSEMKSAARDDIVMQRYRFQKVRLPA</sequence>
<evidence type="ECO:0000256" key="1">
    <source>
        <dbReference type="SAM" id="SignalP"/>
    </source>
</evidence>
<gene>
    <name evidence="3" type="ORF">SG0102_26650</name>
</gene>
<dbReference type="RefSeq" id="WP_125120431.1">
    <property type="nucleotide sequence ID" value="NZ_AP019309.1"/>
</dbReference>
<dbReference type="InParanoid" id="A0A3G9JNZ8"/>
<accession>A0A3G9JNZ8</accession>
<dbReference type="InterPro" id="IPR014044">
    <property type="entry name" value="CAP_dom"/>
</dbReference>
<dbReference type="CDD" id="cd05379">
    <property type="entry name" value="CAP_bacterial"/>
    <property type="match status" value="1"/>
</dbReference>
<dbReference type="PANTHER" id="PTHR31157">
    <property type="entry name" value="SCP DOMAIN-CONTAINING PROTEIN"/>
    <property type="match status" value="1"/>
</dbReference>
<keyword evidence="4" id="KW-1185">Reference proteome</keyword>
<dbReference type="KEGG" id="ebm:SG0102_26650"/>
<dbReference type="Pfam" id="PF00188">
    <property type="entry name" value="CAP"/>
    <property type="match status" value="1"/>
</dbReference>
<dbReference type="InterPro" id="IPR035940">
    <property type="entry name" value="CAP_sf"/>
</dbReference>
<dbReference type="Gene3D" id="3.40.33.10">
    <property type="entry name" value="CAP"/>
    <property type="match status" value="1"/>
</dbReference>
<evidence type="ECO:0000259" key="2">
    <source>
        <dbReference type="Pfam" id="PF00188"/>
    </source>
</evidence>
<proteinExistence type="predicted"/>
<dbReference type="EMBL" id="AP019309">
    <property type="protein sequence ID" value="BBH27731.1"/>
    <property type="molecule type" value="Genomic_DNA"/>
</dbReference>